<accession>A0AA36J8B6</accession>
<proteinExistence type="predicted"/>
<evidence type="ECO:0000313" key="1">
    <source>
        <dbReference type="EMBL" id="CAJ1400359.1"/>
    </source>
</evidence>
<organism evidence="1 2">
    <name type="scientific">Effrenium voratum</name>
    <dbReference type="NCBI Taxonomy" id="2562239"/>
    <lineage>
        <taxon>Eukaryota</taxon>
        <taxon>Sar</taxon>
        <taxon>Alveolata</taxon>
        <taxon>Dinophyceae</taxon>
        <taxon>Suessiales</taxon>
        <taxon>Symbiodiniaceae</taxon>
        <taxon>Effrenium</taxon>
    </lineage>
</organism>
<dbReference type="AlphaFoldDB" id="A0AA36J8B6"/>
<comment type="caution">
    <text evidence="1">The sequence shown here is derived from an EMBL/GenBank/DDBJ whole genome shotgun (WGS) entry which is preliminary data.</text>
</comment>
<reference evidence="1" key="1">
    <citation type="submission" date="2023-08" db="EMBL/GenBank/DDBJ databases">
        <authorList>
            <person name="Chen Y."/>
            <person name="Shah S."/>
            <person name="Dougan E. K."/>
            <person name="Thang M."/>
            <person name="Chan C."/>
        </authorList>
    </citation>
    <scope>NUCLEOTIDE SEQUENCE</scope>
</reference>
<gene>
    <name evidence="1" type="ORF">EVOR1521_LOCUS23704</name>
</gene>
<keyword evidence="2" id="KW-1185">Reference proteome</keyword>
<dbReference type="Proteomes" id="UP001178507">
    <property type="component" value="Unassembled WGS sequence"/>
</dbReference>
<name>A0AA36J8B6_9DINO</name>
<protein>
    <submittedName>
        <fullName evidence="1">Uncharacterized protein</fullName>
    </submittedName>
</protein>
<sequence>MADRPLQVPDALQELNAAANRGLNPAKGGARNTPADYQVFYLNILVLEAKPFEHPGHSPVGTHELGFTVLNHLDDEDVHRIFSPAHPNAGYVSHLAWAVPAKLKRIGATATAELMYSCGSFAALKVTILHANETVMNSHRLITFSQLLHSCTGCQLETSDDVLDSMVQLVHEKLPEMLEDDGMLVEIVTQPGLQEEVEYIEKVKKLIRSPQSHHRCEYCTPASLSGCTVS</sequence>
<evidence type="ECO:0000313" key="2">
    <source>
        <dbReference type="Proteomes" id="UP001178507"/>
    </source>
</evidence>
<dbReference type="EMBL" id="CAUJNA010003369">
    <property type="protein sequence ID" value="CAJ1400359.1"/>
    <property type="molecule type" value="Genomic_DNA"/>
</dbReference>